<dbReference type="Pfam" id="PF05368">
    <property type="entry name" value="NmrA"/>
    <property type="match status" value="1"/>
</dbReference>
<dbReference type="EMBL" id="JAAGLI010000054">
    <property type="protein sequence ID" value="NEA21236.1"/>
    <property type="molecule type" value="Genomic_DNA"/>
</dbReference>
<dbReference type="SUPFAM" id="SSF51735">
    <property type="entry name" value="NAD(P)-binding Rossmann-fold domains"/>
    <property type="match status" value="1"/>
</dbReference>
<evidence type="ECO:0000313" key="4">
    <source>
        <dbReference type="Proteomes" id="UP000475532"/>
    </source>
</evidence>
<dbReference type="InterPro" id="IPR008030">
    <property type="entry name" value="NmrA-like"/>
</dbReference>
<proteinExistence type="predicted"/>
<feature type="region of interest" description="Disordered" evidence="1">
    <location>
        <begin position="1"/>
        <end position="40"/>
    </location>
</feature>
<comment type="caution">
    <text evidence="3">The sequence shown here is derived from an EMBL/GenBank/DDBJ whole genome shotgun (WGS) entry which is preliminary data.</text>
</comment>
<sequence>MRRLRAPGQRRRQRRTQHQRHRRGTHGGRPPPSGLGEDVKENFVRPSPYFADMTSDRLLVAVDPDVRLPFVARDDIGAAAAAAFAEPERFHGAELELAGDVLSFREAAQALSEVLSADIVPPDGPEHVAMDGAHGAVVPGAAAYECASCAGPAGGRGGVGPG</sequence>
<feature type="domain" description="NmrA-like" evidence="2">
    <location>
        <begin position="58"/>
        <end position="119"/>
    </location>
</feature>
<name>A0A6L9Q7Z6_9ACTN</name>
<dbReference type="AlphaFoldDB" id="A0A6L9Q7Z6"/>
<dbReference type="Proteomes" id="UP000475532">
    <property type="component" value="Unassembled WGS sequence"/>
</dbReference>
<reference evidence="3 4" key="1">
    <citation type="submission" date="2020-01" db="EMBL/GenBank/DDBJ databases">
        <title>Insect and environment-associated Actinomycetes.</title>
        <authorList>
            <person name="Currrie C."/>
            <person name="Chevrette M."/>
            <person name="Carlson C."/>
            <person name="Stubbendieck R."/>
            <person name="Wendt-Pienkowski E."/>
        </authorList>
    </citation>
    <scope>NUCLEOTIDE SEQUENCE [LARGE SCALE GENOMIC DNA]</scope>
    <source>
        <strain evidence="3 4">SID10258</strain>
    </source>
</reference>
<feature type="compositionally biased region" description="Basic residues" evidence="1">
    <location>
        <begin position="1"/>
        <end position="26"/>
    </location>
</feature>
<accession>A0A6L9Q7Z6</accession>
<evidence type="ECO:0000313" key="3">
    <source>
        <dbReference type="EMBL" id="NEA21236.1"/>
    </source>
</evidence>
<dbReference type="InterPro" id="IPR036291">
    <property type="entry name" value="NAD(P)-bd_dom_sf"/>
</dbReference>
<protein>
    <submittedName>
        <fullName evidence="3">NmrA family NAD(P)-binding protein</fullName>
    </submittedName>
</protein>
<evidence type="ECO:0000256" key="1">
    <source>
        <dbReference type="SAM" id="MobiDB-lite"/>
    </source>
</evidence>
<gene>
    <name evidence="3" type="ORF">G3I70_01800</name>
</gene>
<dbReference type="Gene3D" id="3.40.50.720">
    <property type="entry name" value="NAD(P)-binding Rossmann-like Domain"/>
    <property type="match status" value="1"/>
</dbReference>
<organism evidence="3 4">
    <name type="scientific">Actinomadura bangladeshensis</name>
    <dbReference type="NCBI Taxonomy" id="453573"/>
    <lineage>
        <taxon>Bacteria</taxon>
        <taxon>Bacillati</taxon>
        <taxon>Actinomycetota</taxon>
        <taxon>Actinomycetes</taxon>
        <taxon>Streptosporangiales</taxon>
        <taxon>Thermomonosporaceae</taxon>
        <taxon>Actinomadura</taxon>
    </lineage>
</organism>
<evidence type="ECO:0000259" key="2">
    <source>
        <dbReference type="Pfam" id="PF05368"/>
    </source>
</evidence>